<proteinExistence type="predicted"/>
<keyword evidence="2" id="KW-1185">Reference proteome</keyword>
<organism evidence="1 2">
    <name type="scientific">Trifolium medium</name>
    <dbReference type="NCBI Taxonomy" id="97028"/>
    <lineage>
        <taxon>Eukaryota</taxon>
        <taxon>Viridiplantae</taxon>
        <taxon>Streptophyta</taxon>
        <taxon>Embryophyta</taxon>
        <taxon>Tracheophyta</taxon>
        <taxon>Spermatophyta</taxon>
        <taxon>Magnoliopsida</taxon>
        <taxon>eudicotyledons</taxon>
        <taxon>Gunneridae</taxon>
        <taxon>Pentapetalae</taxon>
        <taxon>rosids</taxon>
        <taxon>fabids</taxon>
        <taxon>Fabales</taxon>
        <taxon>Fabaceae</taxon>
        <taxon>Papilionoideae</taxon>
        <taxon>50 kb inversion clade</taxon>
        <taxon>NPAAA clade</taxon>
        <taxon>Hologalegina</taxon>
        <taxon>IRL clade</taxon>
        <taxon>Trifolieae</taxon>
        <taxon>Trifolium</taxon>
    </lineage>
</organism>
<sequence>KSGKTVCALPPARGVALAARRAIHVRAFDVGFCWLRAAQPRAV</sequence>
<dbReference type="AlphaFoldDB" id="A0A392U1Z8"/>
<dbReference type="EMBL" id="LXQA010702318">
    <property type="protein sequence ID" value="MCI66787.1"/>
    <property type="molecule type" value="Genomic_DNA"/>
</dbReference>
<accession>A0A392U1Z8</accession>
<name>A0A392U1Z8_9FABA</name>
<protein>
    <submittedName>
        <fullName evidence="1">Uncharacterized protein</fullName>
    </submittedName>
</protein>
<reference evidence="1 2" key="1">
    <citation type="journal article" date="2018" name="Front. Plant Sci.">
        <title>Red Clover (Trifolium pratense) and Zigzag Clover (T. medium) - A Picture of Genomic Similarities and Differences.</title>
        <authorList>
            <person name="Dluhosova J."/>
            <person name="Istvanek J."/>
            <person name="Nedelnik J."/>
            <person name="Repkova J."/>
        </authorList>
    </citation>
    <scope>NUCLEOTIDE SEQUENCE [LARGE SCALE GENOMIC DNA]</scope>
    <source>
        <strain evidence="2">cv. 10/8</strain>
        <tissue evidence="1">Leaf</tissue>
    </source>
</reference>
<evidence type="ECO:0000313" key="2">
    <source>
        <dbReference type="Proteomes" id="UP000265520"/>
    </source>
</evidence>
<feature type="non-terminal residue" evidence="1">
    <location>
        <position position="1"/>
    </location>
</feature>
<evidence type="ECO:0000313" key="1">
    <source>
        <dbReference type="EMBL" id="MCI66787.1"/>
    </source>
</evidence>
<comment type="caution">
    <text evidence="1">The sequence shown here is derived from an EMBL/GenBank/DDBJ whole genome shotgun (WGS) entry which is preliminary data.</text>
</comment>
<dbReference type="Proteomes" id="UP000265520">
    <property type="component" value="Unassembled WGS sequence"/>
</dbReference>